<name>A0A401UQC6_9CLOT</name>
<dbReference type="RefSeq" id="WP_125003795.1">
    <property type="nucleotide sequence ID" value="NZ_BHYK01000021.1"/>
</dbReference>
<keyword evidence="2" id="KW-1185">Reference proteome</keyword>
<proteinExistence type="predicted"/>
<comment type="caution">
    <text evidence="1">The sequence shown here is derived from an EMBL/GenBank/DDBJ whole genome shotgun (WGS) entry which is preliminary data.</text>
</comment>
<reference evidence="1 2" key="1">
    <citation type="submission" date="2018-11" db="EMBL/GenBank/DDBJ databases">
        <title>Genome sequencing and assembly of Clostridium tagluense strain A121.</title>
        <authorList>
            <person name="Murakami T."/>
            <person name="Segawa T."/>
            <person name="Shcherbakova V.A."/>
            <person name="Mori H."/>
            <person name="Yoshimura Y."/>
        </authorList>
    </citation>
    <scope>NUCLEOTIDE SEQUENCE [LARGE SCALE GENOMIC DNA]</scope>
    <source>
        <strain evidence="1 2">A121</strain>
    </source>
</reference>
<protein>
    <submittedName>
        <fullName evidence="1">Uncharacterized protein</fullName>
    </submittedName>
</protein>
<evidence type="ECO:0000313" key="2">
    <source>
        <dbReference type="Proteomes" id="UP000287872"/>
    </source>
</evidence>
<sequence length="66" mass="7943">MDNRKMLWLKGEEMIKQMNRWKNIMQNESKFTQAQIDNFTIQSSKTIVDMGLFSYAIEDYMTDNLK</sequence>
<evidence type="ECO:0000313" key="1">
    <source>
        <dbReference type="EMBL" id="GCD11720.1"/>
    </source>
</evidence>
<gene>
    <name evidence="1" type="ORF">Ctaglu_33430</name>
</gene>
<accession>A0A401UQC6</accession>
<organism evidence="1 2">
    <name type="scientific">Clostridium tagluense</name>
    <dbReference type="NCBI Taxonomy" id="360422"/>
    <lineage>
        <taxon>Bacteria</taxon>
        <taxon>Bacillati</taxon>
        <taxon>Bacillota</taxon>
        <taxon>Clostridia</taxon>
        <taxon>Eubacteriales</taxon>
        <taxon>Clostridiaceae</taxon>
        <taxon>Clostridium</taxon>
    </lineage>
</organism>
<dbReference type="AlphaFoldDB" id="A0A401UQC6"/>
<dbReference type="Proteomes" id="UP000287872">
    <property type="component" value="Unassembled WGS sequence"/>
</dbReference>
<dbReference type="EMBL" id="BHYK01000021">
    <property type="protein sequence ID" value="GCD11720.1"/>
    <property type="molecule type" value="Genomic_DNA"/>
</dbReference>